<evidence type="ECO:0000313" key="3">
    <source>
        <dbReference type="Proteomes" id="UP000051735"/>
    </source>
</evidence>
<dbReference type="CDD" id="cd00093">
    <property type="entry name" value="HTH_XRE"/>
    <property type="match status" value="1"/>
</dbReference>
<dbReference type="InterPro" id="IPR010982">
    <property type="entry name" value="Lambda_DNA-bd_dom_sf"/>
</dbReference>
<name>A0ABR5PTN2_9LACO</name>
<dbReference type="SUPFAM" id="SSF47413">
    <property type="entry name" value="lambda repressor-like DNA-binding domains"/>
    <property type="match status" value="1"/>
</dbReference>
<dbReference type="SMART" id="SM00530">
    <property type="entry name" value="HTH_XRE"/>
    <property type="match status" value="1"/>
</dbReference>
<reference evidence="2 3" key="1">
    <citation type="journal article" date="2015" name="Genome Announc.">
        <title>Expanding the biotechnology potential of lactobacilli through comparative genomics of 213 strains and associated genera.</title>
        <authorList>
            <person name="Sun Z."/>
            <person name="Harris H.M."/>
            <person name="McCann A."/>
            <person name="Guo C."/>
            <person name="Argimon S."/>
            <person name="Zhang W."/>
            <person name="Yang X."/>
            <person name="Jeffery I.B."/>
            <person name="Cooney J.C."/>
            <person name="Kagawa T.F."/>
            <person name="Liu W."/>
            <person name="Song Y."/>
            <person name="Salvetti E."/>
            <person name="Wrobel A."/>
            <person name="Rasinkangas P."/>
            <person name="Parkhill J."/>
            <person name="Rea M.C."/>
            <person name="O'Sullivan O."/>
            <person name="Ritari J."/>
            <person name="Douillard F.P."/>
            <person name="Paul Ross R."/>
            <person name="Yang R."/>
            <person name="Briner A.E."/>
            <person name="Felis G.E."/>
            <person name="de Vos W.M."/>
            <person name="Barrangou R."/>
            <person name="Klaenhammer T.R."/>
            <person name="Caufield P.W."/>
            <person name="Cui Y."/>
            <person name="Zhang H."/>
            <person name="O'Toole P.W."/>
        </authorList>
    </citation>
    <scope>NUCLEOTIDE SEQUENCE [LARGE SCALE GENOMIC DNA]</scope>
    <source>
        <strain evidence="2 3">DSM 6629</strain>
    </source>
</reference>
<dbReference type="Proteomes" id="UP000051735">
    <property type="component" value="Unassembled WGS sequence"/>
</dbReference>
<comment type="caution">
    <text evidence="2">The sequence shown here is derived from an EMBL/GenBank/DDBJ whole genome shotgun (WGS) entry which is preliminary data.</text>
</comment>
<dbReference type="PANTHER" id="PTHR37038">
    <property type="entry name" value="TRANSCRIPTIONAL REGULATOR-RELATED"/>
    <property type="match status" value="1"/>
</dbReference>
<accession>A0ABR5PTN2</accession>
<dbReference type="InterPro" id="IPR011990">
    <property type="entry name" value="TPR-like_helical_dom_sf"/>
</dbReference>
<proteinExistence type="predicted"/>
<dbReference type="RefSeq" id="WP_057809468.1">
    <property type="nucleotide sequence ID" value="NZ_AZGN01000008.1"/>
</dbReference>
<dbReference type="InterPro" id="IPR001387">
    <property type="entry name" value="Cro/C1-type_HTH"/>
</dbReference>
<evidence type="ECO:0000259" key="1">
    <source>
        <dbReference type="PROSITE" id="PS50943"/>
    </source>
</evidence>
<organism evidence="2 3">
    <name type="scientific">Lactobacillus intestinalis DSM 6629</name>
    <dbReference type="NCBI Taxonomy" id="1423761"/>
    <lineage>
        <taxon>Bacteria</taxon>
        <taxon>Bacillati</taxon>
        <taxon>Bacillota</taxon>
        <taxon>Bacilli</taxon>
        <taxon>Lactobacillales</taxon>
        <taxon>Lactobacillaceae</taxon>
        <taxon>Lactobacillus</taxon>
    </lineage>
</organism>
<dbReference type="Gene3D" id="1.25.40.10">
    <property type="entry name" value="Tetratricopeptide repeat domain"/>
    <property type="match status" value="1"/>
</dbReference>
<keyword evidence="3" id="KW-1185">Reference proteome</keyword>
<dbReference type="Pfam" id="PF12844">
    <property type="entry name" value="HTH_19"/>
    <property type="match status" value="1"/>
</dbReference>
<sequence length="274" mass="32683">MTIGEALKKIRSELGLTQKEMCGDIMSRSYYARVESDKSYISANMLIQLLLIHKIDMNHFEKLVKKTYKPMYLVEEEVLDKKIGYAINIRDINRAEFYYDKILQLPKAKLLKIRSTVMVAYLNNNLSRIDSSLKNVLMKEFHKTEKWSMNMQSLKLLESTMILWEEERLDFFINQLLSNIKKNNVNMDYLLKIYLNIFNNYLFIYKKRHTTFDDMAPQVKDVVNYLCQLPSIEKMSLYKLIGNYYKAFFNYKVADSKEIEKIINQCGYRLTLFY</sequence>
<evidence type="ECO:0000313" key="2">
    <source>
        <dbReference type="EMBL" id="KRM34190.1"/>
    </source>
</evidence>
<dbReference type="GeneID" id="75115880"/>
<dbReference type="InterPro" id="IPR053163">
    <property type="entry name" value="HTH-type_regulator_Rgg"/>
</dbReference>
<feature type="domain" description="HTH cro/C1-type" evidence="1">
    <location>
        <begin position="7"/>
        <end position="60"/>
    </location>
</feature>
<dbReference type="PROSITE" id="PS50943">
    <property type="entry name" value="HTH_CROC1"/>
    <property type="match status" value="1"/>
</dbReference>
<gene>
    <name evidence="2" type="ORF">FC44_GL000255</name>
</gene>
<protein>
    <submittedName>
        <fullName evidence="2">XRE family transcriptional regulator</fullName>
    </submittedName>
</protein>
<dbReference type="EMBL" id="AZGN01000008">
    <property type="protein sequence ID" value="KRM34190.1"/>
    <property type="molecule type" value="Genomic_DNA"/>
</dbReference>